<dbReference type="EMBL" id="LCBN01000084">
    <property type="protein sequence ID" value="KKS11114.1"/>
    <property type="molecule type" value="Genomic_DNA"/>
</dbReference>
<dbReference type="PANTHER" id="PTHR48100">
    <property type="entry name" value="BROAD-SPECIFICITY PHOSPHATASE YOR283W-RELATED"/>
    <property type="match status" value="1"/>
</dbReference>
<dbReference type="PIRSF" id="PIRSF000709">
    <property type="entry name" value="6PFK_2-Ptase"/>
    <property type="match status" value="1"/>
</dbReference>
<dbReference type="PANTHER" id="PTHR48100:SF59">
    <property type="entry name" value="ADENOSYLCOBALAMIN_ALPHA-RIBAZOLE PHOSPHATASE"/>
    <property type="match status" value="1"/>
</dbReference>
<feature type="active site" description="Proton donor/acceptor" evidence="1">
    <location>
        <position position="83"/>
    </location>
</feature>
<reference evidence="3 4" key="1">
    <citation type="journal article" date="2015" name="Nature">
        <title>rRNA introns, odd ribosomes, and small enigmatic genomes across a large radiation of phyla.</title>
        <authorList>
            <person name="Brown C.T."/>
            <person name="Hug L.A."/>
            <person name="Thomas B.C."/>
            <person name="Sharon I."/>
            <person name="Castelle C.J."/>
            <person name="Singh A."/>
            <person name="Wilkins M.J."/>
            <person name="Williams K.H."/>
            <person name="Banfield J.F."/>
        </authorList>
    </citation>
    <scope>NUCLEOTIDE SEQUENCE [LARGE SCALE GENOMIC DNA]</scope>
</reference>
<organism evidence="3 4">
    <name type="scientific">Candidatus Daviesbacteria bacterium GW2011_GWB1_41_5</name>
    <dbReference type="NCBI Taxonomy" id="1618429"/>
    <lineage>
        <taxon>Bacteria</taxon>
        <taxon>Candidatus Daviesiibacteriota</taxon>
    </lineage>
</organism>
<proteinExistence type="predicted"/>
<dbReference type="InterPro" id="IPR050275">
    <property type="entry name" value="PGM_Phosphatase"/>
</dbReference>
<dbReference type="SUPFAM" id="SSF53254">
    <property type="entry name" value="Phosphoglycerate mutase-like"/>
    <property type="match status" value="1"/>
</dbReference>
<name>A0A0G0WDS1_9BACT</name>
<gene>
    <name evidence="3" type="ORF">UU67_C0084G0011</name>
</gene>
<dbReference type="InterPro" id="IPR013078">
    <property type="entry name" value="His_Pase_superF_clade-1"/>
</dbReference>
<dbReference type="InterPro" id="IPR029033">
    <property type="entry name" value="His_PPase_superfam"/>
</dbReference>
<evidence type="ECO:0000256" key="2">
    <source>
        <dbReference type="PIRSR" id="PIRSR613078-2"/>
    </source>
</evidence>
<evidence type="ECO:0000313" key="3">
    <source>
        <dbReference type="EMBL" id="KKS11114.1"/>
    </source>
</evidence>
<feature type="active site" description="Tele-phosphohistidine intermediate" evidence="1">
    <location>
        <position position="9"/>
    </location>
</feature>
<dbReference type="SMART" id="SM00855">
    <property type="entry name" value="PGAM"/>
    <property type="match status" value="1"/>
</dbReference>
<dbReference type="Gene3D" id="3.40.50.1240">
    <property type="entry name" value="Phosphoglycerate mutase-like"/>
    <property type="match status" value="1"/>
</dbReference>
<feature type="binding site" evidence="2">
    <location>
        <begin position="8"/>
        <end position="15"/>
    </location>
    <ligand>
        <name>substrate</name>
    </ligand>
</feature>
<accession>A0A0G0WDS1</accession>
<dbReference type="Pfam" id="PF00300">
    <property type="entry name" value="His_Phos_1"/>
    <property type="match status" value="1"/>
</dbReference>
<evidence type="ECO:0000313" key="4">
    <source>
        <dbReference type="Proteomes" id="UP000034753"/>
    </source>
</evidence>
<dbReference type="GO" id="GO:0005737">
    <property type="term" value="C:cytoplasm"/>
    <property type="evidence" value="ECO:0007669"/>
    <property type="project" value="TreeGrafter"/>
</dbReference>
<protein>
    <submittedName>
        <fullName evidence="3">Alpha-ribazole phosphatase</fullName>
    </submittedName>
</protein>
<comment type="caution">
    <text evidence="3">The sequence shown here is derived from an EMBL/GenBank/DDBJ whole genome shotgun (WGS) entry which is preliminary data.</text>
</comment>
<evidence type="ECO:0000256" key="1">
    <source>
        <dbReference type="PIRSR" id="PIRSR613078-1"/>
    </source>
</evidence>
<dbReference type="CDD" id="cd07067">
    <property type="entry name" value="HP_PGM_like"/>
    <property type="match status" value="1"/>
</dbReference>
<sequence length="206" mass="23146">MTKIIIVRHCETIFNSSGKIQSYYKDSDFTEKGKKQLAQLVSRLKKEKISAVFCSDLGRALKTAEAIAKAHNLKSIPLKGLRECDIGDWHDLSSKEAIAKWTVFYEAEKKKGVKREEIRPPNGENSFDHQKRVMDIVNKIVEDFPNETVVIVGHSGTNKLIISSLQNKDPDDFYNIEQSNAGISIIEINGKTAKIISVNDTSHITD</sequence>
<dbReference type="AlphaFoldDB" id="A0A0G0WDS1"/>
<feature type="binding site" evidence="2">
    <location>
        <position position="59"/>
    </location>
    <ligand>
        <name>substrate</name>
    </ligand>
</feature>
<dbReference type="GO" id="GO:0016791">
    <property type="term" value="F:phosphatase activity"/>
    <property type="evidence" value="ECO:0007669"/>
    <property type="project" value="TreeGrafter"/>
</dbReference>
<dbReference type="Proteomes" id="UP000034753">
    <property type="component" value="Unassembled WGS sequence"/>
</dbReference>